<dbReference type="Pfam" id="PF04909">
    <property type="entry name" value="Amidohydro_2"/>
    <property type="match status" value="1"/>
</dbReference>
<dbReference type="PANTHER" id="PTHR43569">
    <property type="entry name" value="AMIDOHYDROLASE"/>
    <property type="match status" value="1"/>
</dbReference>
<keyword evidence="4" id="KW-1185">Reference proteome</keyword>
<feature type="domain" description="Amidohydrolase-related" evidence="2">
    <location>
        <begin position="23"/>
        <end position="318"/>
    </location>
</feature>
<proteinExistence type="inferred from homology"/>
<dbReference type="PANTHER" id="PTHR43569:SF1">
    <property type="entry name" value="BLL3371 PROTEIN"/>
    <property type="match status" value="1"/>
</dbReference>
<dbReference type="InterPro" id="IPR052350">
    <property type="entry name" value="Metallo-dep_Lactonases"/>
</dbReference>
<dbReference type="GO" id="GO:0016787">
    <property type="term" value="F:hydrolase activity"/>
    <property type="evidence" value="ECO:0007669"/>
    <property type="project" value="UniProtKB-KW"/>
</dbReference>
<protein>
    <submittedName>
        <fullName evidence="3">Predicted metal-dependent hydrolase, TIM-barrel fold</fullName>
    </submittedName>
</protein>
<accession>A0A1H1KFE0</accession>
<dbReference type="AlphaFoldDB" id="A0A1H1KFE0"/>
<evidence type="ECO:0000313" key="4">
    <source>
        <dbReference type="Proteomes" id="UP000199365"/>
    </source>
</evidence>
<dbReference type="Proteomes" id="UP000199365">
    <property type="component" value="Unassembled WGS sequence"/>
</dbReference>
<dbReference type="EMBL" id="FNKX01000004">
    <property type="protein sequence ID" value="SDR61041.1"/>
    <property type="molecule type" value="Genomic_DNA"/>
</dbReference>
<evidence type="ECO:0000259" key="2">
    <source>
        <dbReference type="Pfam" id="PF04909"/>
    </source>
</evidence>
<organism evidence="3 4">
    <name type="scientific">Paraburkholderia tuberum</name>
    <dbReference type="NCBI Taxonomy" id="157910"/>
    <lineage>
        <taxon>Bacteria</taxon>
        <taxon>Pseudomonadati</taxon>
        <taxon>Pseudomonadota</taxon>
        <taxon>Betaproteobacteria</taxon>
        <taxon>Burkholderiales</taxon>
        <taxon>Burkholderiaceae</taxon>
        <taxon>Paraburkholderia</taxon>
    </lineage>
</organism>
<dbReference type="SUPFAM" id="SSF51556">
    <property type="entry name" value="Metallo-dependent hydrolases"/>
    <property type="match status" value="1"/>
</dbReference>
<gene>
    <name evidence="3" type="ORF">SAMN05445850_7519</name>
</gene>
<evidence type="ECO:0000256" key="1">
    <source>
        <dbReference type="ARBA" id="ARBA00038310"/>
    </source>
</evidence>
<dbReference type="STRING" id="157910.SAMN05445850_7519"/>
<reference evidence="4" key="1">
    <citation type="submission" date="2016-10" db="EMBL/GenBank/DDBJ databases">
        <authorList>
            <person name="Varghese N."/>
            <person name="Submissions S."/>
        </authorList>
    </citation>
    <scope>NUCLEOTIDE SEQUENCE [LARGE SCALE GENOMIC DNA]</scope>
    <source>
        <strain evidence="4">DUS833</strain>
    </source>
</reference>
<dbReference type="Gene3D" id="3.20.20.140">
    <property type="entry name" value="Metal-dependent hydrolases"/>
    <property type="match status" value="1"/>
</dbReference>
<sequence>MCSQAVADPRADDAALALPDAIVDAHHHLWRLNGDVRYPWLQGAYDPEHFILGDYADLRNDFGVDEFRRAAGGAPVVASVHVEAECLRDDALAETRWLHDVVVRHPIPSAVVAWVDLLADDADERLAEQAAYPLVRGVRFKPRTSATPDATVDGPGTLSDPRWPRALERLAAHELRWDLRVPFWHLDETAARLADAPAVDVVLEHAGLPWDRSDTGLARWRRGMEALAEQPRVSVKLSEFGLRDAAWNDAENRRIIGDAVAIFGAERCMFASNFPVAGLRIAYPALVQTFAAAMADRQLSDAARRAIWHDNAIRIYRIDLDEPRKLDTQTGR</sequence>
<dbReference type="InterPro" id="IPR032466">
    <property type="entry name" value="Metal_Hydrolase"/>
</dbReference>
<name>A0A1H1KFE0_9BURK</name>
<evidence type="ECO:0000313" key="3">
    <source>
        <dbReference type="EMBL" id="SDR61041.1"/>
    </source>
</evidence>
<keyword evidence="3" id="KW-0378">Hydrolase</keyword>
<dbReference type="InterPro" id="IPR006680">
    <property type="entry name" value="Amidohydro-rel"/>
</dbReference>
<dbReference type="RefSeq" id="WP_090812117.1">
    <property type="nucleotide sequence ID" value="NZ_FNKX01000004.1"/>
</dbReference>
<comment type="similarity">
    <text evidence="1">Belongs to the metallo-dependent hydrolases superfamily.</text>
</comment>